<reference evidence="2 3" key="1">
    <citation type="journal article" date="2024" name="Front. Microbiol.">
        <title>Pangenomic and biochemical analyses of Helcococcus ovis reveal widespread tetracycline resistance and a novel bacterial species, Helcococcus bovis.</title>
        <authorList>
            <person name="Cunha F."/>
            <person name="Zhai Y."/>
            <person name="Casaro S."/>
            <person name="Jones K.L."/>
            <person name="Hernandez M."/>
            <person name="Bisinotto R.S."/>
            <person name="Kariyawasam S."/>
            <person name="Brown M.B."/>
            <person name="Phillips A."/>
            <person name="Jeong K.C."/>
            <person name="Galvao K.N."/>
        </authorList>
    </citation>
    <scope>NUCLEOTIDE SEQUENCE [LARGE SCALE GENOMIC DNA]</scope>
    <source>
        <strain evidence="2 3">KG197</strain>
    </source>
</reference>
<organism evidence="2 3">
    <name type="scientific">Helcococcus bovis</name>
    <dbReference type="NCBI Taxonomy" id="3153252"/>
    <lineage>
        <taxon>Bacteria</taxon>
        <taxon>Bacillati</taxon>
        <taxon>Bacillota</taxon>
        <taxon>Tissierellia</taxon>
        <taxon>Tissierellales</taxon>
        <taxon>Peptoniphilaceae</taxon>
        <taxon>Helcococcus</taxon>
    </lineage>
</organism>
<dbReference type="EMBL" id="JBFNFH010000024">
    <property type="protein sequence ID" value="MFM1525588.1"/>
    <property type="molecule type" value="Genomic_DNA"/>
</dbReference>
<evidence type="ECO:0000313" key="3">
    <source>
        <dbReference type="Proteomes" id="UP001629536"/>
    </source>
</evidence>
<evidence type="ECO:0000256" key="1">
    <source>
        <dbReference type="SAM" id="Phobius"/>
    </source>
</evidence>
<comment type="caution">
    <text evidence="2">The sequence shown here is derived from an EMBL/GenBank/DDBJ whole genome shotgun (WGS) entry which is preliminary data.</text>
</comment>
<evidence type="ECO:0008006" key="4">
    <source>
        <dbReference type="Google" id="ProtNLM"/>
    </source>
</evidence>
<keyword evidence="1" id="KW-0472">Membrane</keyword>
<protein>
    <recommendedName>
        <fullName evidence="4">Bacteriocin</fullName>
    </recommendedName>
</protein>
<evidence type="ECO:0000313" key="2">
    <source>
        <dbReference type="EMBL" id="MFM1525588.1"/>
    </source>
</evidence>
<keyword evidence="3" id="KW-1185">Reference proteome</keyword>
<dbReference type="Proteomes" id="UP001629536">
    <property type="component" value="Unassembled WGS sequence"/>
</dbReference>
<accession>A0ABW9F8Z1</accession>
<keyword evidence="1" id="KW-0812">Transmembrane</keyword>
<gene>
    <name evidence="2" type="ORF">ABGF40_07940</name>
</gene>
<sequence length="81" mass="7971">MEIDLNAGAFNAFEENEMLEIDGGIDWNGVGGVLSSAAGAYIGASVAKGAKAGSFIGGAAGAVVGGLVGGVAGYVIYSWWD</sequence>
<dbReference type="RefSeq" id="WP_408126956.1">
    <property type="nucleotide sequence ID" value="NZ_JBFNFH010000024.1"/>
</dbReference>
<feature type="transmembrane region" description="Helical" evidence="1">
    <location>
        <begin position="55"/>
        <end position="80"/>
    </location>
</feature>
<name>A0ABW9F8Z1_9FIRM</name>
<keyword evidence="1" id="KW-1133">Transmembrane helix</keyword>
<proteinExistence type="predicted"/>